<dbReference type="PANTHER" id="PTHR43445">
    <property type="entry name" value="UDP-N-ACETYLMURAMATE--L-ALANINE LIGASE-RELATED"/>
    <property type="match status" value="1"/>
</dbReference>
<dbReference type="RefSeq" id="WP_093228468.1">
    <property type="nucleotide sequence ID" value="NZ_FORR01000003.1"/>
</dbReference>
<dbReference type="Gene3D" id="3.40.50.720">
    <property type="entry name" value="NAD(P)-binding Rossmann-like Domain"/>
    <property type="match status" value="1"/>
</dbReference>
<dbReference type="Gene3D" id="3.40.1190.10">
    <property type="entry name" value="Mur-like, catalytic domain"/>
    <property type="match status" value="1"/>
</dbReference>
<dbReference type="EMBL" id="FORR01000003">
    <property type="protein sequence ID" value="SFI98026.1"/>
    <property type="molecule type" value="Genomic_DNA"/>
</dbReference>
<dbReference type="InterPro" id="IPR036565">
    <property type="entry name" value="Mur-like_cat_sf"/>
</dbReference>
<dbReference type="Proteomes" id="UP000199545">
    <property type="component" value="Unassembled WGS sequence"/>
</dbReference>
<dbReference type="AlphaFoldDB" id="A0A1I3MMY0"/>
<evidence type="ECO:0000313" key="2">
    <source>
        <dbReference type="Proteomes" id="UP000199545"/>
    </source>
</evidence>
<sequence length="298" mass="34150">MKQTYYFLGLEDEHMVALAQILNDMEYQVVGWDYLLSMSMRKLLEGKGIKVETFRLDEIKHGDSIIVLEAYEQRAKELLSPLNKEVKWYNYHEFMSQWIPLYTSISIAGLQGKKTLARLMLQVLESFVPISYLLSESLAKGSKNCTYFIFEGCEEPKYIEAYQPDYLVITSMDGSQNSLFENKQAIKQTYLQMVKQVKKRVVACGDDTNTHVLLTAGPVLFYGFGLNNDLIAKNVVEAEGRLFFDVYLDKQFLDRFELGWCDKQAVLHVLAMIGIALLEGLDLVKLKGSIRSFSTIHV</sequence>
<protein>
    <submittedName>
        <fullName evidence="1">UDP-N-acetylmuramate--alanine ligase</fullName>
    </submittedName>
</protein>
<evidence type="ECO:0000313" key="1">
    <source>
        <dbReference type="EMBL" id="SFI98026.1"/>
    </source>
</evidence>
<dbReference type="GO" id="GO:0005524">
    <property type="term" value="F:ATP binding"/>
    <property type="evidence" value="ECO:0007669"/>
    <property type="project" value="InterPro"/>
</dbReference>
<dbReference type="GO" id="GO:0016874">
    <property type="term" value="F:ligase activity"/>
    <property type="evidence" value="ECO:0007669"/>
    <property type="project" value="UniProtKB-KW"/>
</dbReference>
<dbReference type="STRING" id="46223.SAMN05421852_103124"/>
<reference evidence="1 2" key="1">
    <citation type="submission" date="2016-10" db="EMBL/GenBank/DDBJ databases">
        <authorList>
            <person name="de Groot N.N."/>
        </authorList>
    </citation>
    <scope>NUCLEOTIDE SEQUENCE [LARGE SCALE GENOMIC DNA]</scope>
    <source>
        <strain evidence="1 2">DSM 44778</strain>
    </source>
</reference>
<dbReference type="SUPFAM" id="SSF53623">
    <property type="entry name" value="MurD-like peptide ligases, catalytic domain"/>
    <property type="match status" value="1"/>
</dbReference>
<accession>A0A1I3MMY0</accession>
<dbReference type="PANTHER" id="PTHR43445:SF3">
    <property type="entry name" value="UDP-N-ACETYLMURAMATE--L-ALANINE LIGASE"/>
    <property type="match status" value="1"/>
</dbReference>
<dbReference type="OrthoDB" id="9823018at2"/>
<gene>
    <name evidence="1" type="ORF">SAMN05421852_103124</name>
</gene>
<name>A0A1I3MMY0_9BACL</name>
<organism evidence="1 2">
    <name type="scientific">Thermoflavimicrobium dichotomicum</name>
    <dbReference type="NCBI Taxonomy" id="46223"/>
    <lineage>
        <taxon>Bacteria</taxon>
        <taxon>Bacillati</taxon>
        <taxon>Bacillota</taxon>
        <taxon>Bacilli</taxon>
        <taxon>Bacillales</taxon>
        <taxon>Thermoactinomycetaceae</taxon>
        <taxon>Thermoflavimicrobium</taxon>
    </lineage>
</organism>
<keyword evidence="2" id="KW-1185">Reference proteome</keyword>
<dbReference type="InterPro" id="IPR050061">
    <property type="entry name" value="MurCDEF_pg_biosynth"/>
</dbReference>
<proteinExistence type="predicted"/>
<dbReference type="SUPFAM" id="SSF51984">
    <property type="entry name" value="MurCD N-terminal domain"/>
    <property type="match status" value="1"/>
</dbReference>
<keyword evidence="1" id="KW-0436">Ligase</keyword>